<dbReference type="Pfam" id="PF12719">
    <property type="entry name" value="Cnd3"/>
    <property type="match status" value="1"/>
</dbReference>
<reference evidence="9 10" key="1">
    <citation type="journal article" date="2016" name="Proc. Natl. Acad. Sci. U.S.A.">
        <title>Comparative genomics of biotechnologically important yeasts.</title>
        <authorList>
            <person name="Riley R."/>
            <person name="Haridas S."/>
            <person name="Wolfe K.H."/>
            <person name="Lopes M.R."/>
            <person name="Hittinger C.T."/>
            <person name="Goeker M."/>
            <person name="Salamov A.A."/>
            <person name="Wisecaver J.H."/>
            <person name="Long T.M."/>
            <person name="Calvey C.H."/>
            <person name="Aerts A.L."/>
            <person name="Barry K.W."/>
            <person name="Choi C."/>
            <person name="Clum A."/>
            <person name="Coughlan A.Y."/>
            <person name="Deshpande S."/>
            <person name="Douglass A.P."/>
            <person name="Hanson S.J."/>
            <person name="Klenk H.-P."/>
            <person name="LaButti K.M."/>
            <person name="Lapidus A."/>
            <person name="Lindquist E.A."/>
            <person name="Lipzen A.M."/>
            <person name="Meier-Kolthoff J.P."/>
            <person name="Ohm R.A."/>
            <person name="Otillar R.P."/>
            <person name="Pangilinan J.L."/>
            <person name="Peng Y."/>
            <person name="Rokas A."/>
            <person name="Rosa C.A."/>
            <person name="Scheuner C."/>
            <person name="Sibirny A.A."/>
            <person name="Slot J.C."/>
            <person name="Stielow J.B."/>
            <person name="Sun H."/>
            <person name="Kurtzman C.P."/>
            <person name="Blackwell M."/>
            <person name="Grigoriev I.V."/>
            <person name="Jeffries T.W."/>
        </authorList>
    </citation>
    <scope>NUCLEOTIDE SEQUENCE [LARGE SCALE GENOMIC DNA]</scope>
    <source>
        <strain evidence="9 10">DSM 6958</strain>
    </source>
</reference>
<dbReference type="AlphaFoldDB" id="A0A1E3PNE5"/>
<dbReference type="Proteomes" id="UP000095009">
    <property type="component" value="Unassembled WGS sequence"/>
</dbReference>
<evidence type="ECO:0000256" key="5">
    <source>
        <dbReference type="ARBA" id="ARBA00022776"/>
    </source>
</evidence>
<keyword evidence="6" id="KW-0226">DNA condensation</keyword>
<comment type="subcellular location">
    <subcellularLocation>
        <location evidence="1">Chromosome</location>
    </subcellularLocation>
</comment>
<evidence type="ECO:0000259" key="8">
    <source>
        <dbReference type="Pfam" id="PF12719"/>
    </source>
</evidence>
<dbReference type="OrthoDB" id="27187at2759"/>
<dbReference type="GO" id="GO:0016887">
    <property type="term" value="F:ATP hydrolysis activity"/>
    <property type="evidence" value="ECO:0007669"/>
    <property type="project" value="EnsemblFungi"/>
</dbReference>
<keyword evidence="3" id="KW-0158">Chromosome</keyword>
<dbReference type="GO" id="GO:0051301">
    <property type="term" value="P:cell division"/>
    <property type="evidence" value="ECO:0007669"/>
    <property type="project" value="UniProtKB-KW"/>
</dbReference>
<dbReference type="GO" id="GO:0000796">
    <property type="term" value="C:condensin complex"/>
    <property type="evidence" value="ECO:0007669"/>
    <property type="project" value="EnsemblFungi"/>
</dbReference>
<evidence type="ECO:0000256" key="4">
    <source>
        <dbReference type="ARBA" id="ARBA00022618"/>
    </source>
</evidence>
<accession>A0A1E3PNE5</accession>
<gene>
    <name evidence="9" type="ORF">NADFUDRAFT_13391</name>
</gene>
<dbReference type="Gene3D" id="1.25.10.10">
    <property type="entry name" value="Leucine-rich Repeat Variant"/>
    <property type="match status" value="1"/>
</dbReference>
<evidence type="ECO:0000256" key="1">
    <source>
        <dbReference type="ARBA" id="ARBA00004286"/>
    </source>
</evidence>
<dbReference type="InterPro" id="IPR027165">
    <property type="entry name" value="CND3"/>
</dbReference>
<feature type="domain" description="Nuclear condensin complex subunit 3 C-terminal" evidence="8">
    <location>
        <begin position="482"/>
        <end position="722"/>
    </location>
</feature>
<keyword evidence="7" id="KW-0131">Cell cycle</keyword>
<sequence length="724" mass="83082">NLGKLRTAIAQVFQDAQKSAAGHRKLVVTLKTIQTQAEEVGLEQEFNKFFNRMINRVLPVKKNELSADRVVRFCDTFVRYLVFNEPEVDVDEDYDTPVSRFIDSFMRHLLHGIEAKDKVVRYRVCQLIAATINNLGEVEDELYEALKSMLMRRLYDKEPTVRVQAALAISRLQSDEEDGNDVKVTELLKERLQHDPSADVRRVILFNLSQTENTLLFLLERARDVHPTNRRSVYSRVMKQIDFRLLTISDREKIMQWGLRDRDDSVRLAASKMFAINWIKNTDNNLIELLERLDVLNSKIADIAMETFFRMRRDAFEKIEFKPTFWENLSAEPAFLARAYNDFCIQENLMNNLDEQIPEVTKMTQYVELYMSALRTDKGDSTELEFVVEQLLIICETLDFSDEVGRRKMLSLLRNILTEDNVGDKIIEKSVQVLRKVTVNERDFSQVLTEIISDIQDTLPADDDQTISETDRAQKQRAFDLKSLAICQSMLELIEAPLESNALLGNLLDSHVTSAVRNYDPIIRERGVRCLGLLSLLSKELATKQLLLFGTCYHEGHEELQIESLKIIGDLLIVHGPAILDVEGCVDSLSLFRLFYKAIRNSESHEVQATAAEALCKLFLAGVIKEEELLKAIVMVYFHHDSSENHALRQILNFCLPVYAYSSLENQKRIANITVDSLRRLTAIYEEPDGSDGMVAPTQMLQQLLEWTDPLRSVGIDTQEAAKS</sequence>
<evidence type="ECO:0000313" key="10">
    <source>
        <dbReference type="Proteomes" id="UP000095009"/>
    </source>
</evidence>
<proteinExistence type="inferred from homology"/>
<evidence type="ECO:0000256" key="2">
    <source>
        <dbReference type="ARBA" id="ARBA00006533"/>
    </source>
</evidence>
<dbReference type="STRING" id="857566.A0A1E3PNE5"/>
<dbReference type="GO" id="GO:0007076">
    <property type="term" value="P:mitotic chromosome condensation"/>
    <property type="evidence" value="ECO:0007669"/>
    <property type="project" value="EnsemblFungi"/>
</dbReference>
<keyword evidence="10" id="KW-1185">Reference proteome</keyword>
<dbReference type="PANTHER" id="PTHR14418:SF5">
    <property type="entry name" value="CONDENSIN COMPLEX SUBUNIT 3"/>
    <property type="match status" value="1"/>
</dbReference>
<dbReference type="PANTHER" id="PTHR14418">
    <property type="entry name" value="CONDENSIN COMPLEX SUBUNIT 3-RELATED"/>
    <property type="match status" value="1"/>
</dbReference>
<name>A0A1E3PNE5_9ASCO</name>
<dbReference type="GO" id="GO:0003690">
    <property type="term" value="F:double-stranded DNA binding"/>
    <property type="evidence" value="ECO:0007669"/>
    <property type="project" value="EnsemblFungi"/>
</dbReference>
<dbReference type="GO" id="GO:1990814">
    <property type="term" value="F:DNA/DNA annealing activity"/>
    <property type="evidence" value="ECO:0007669"/>
    <property type="project" value="EnsemblFungi"/>
</dbReference>
<keyword evidence="5" id="KW-0498">Mitosis</keyword>
<dbReference type="Pfam" id="PF13646">
    <property type="entry name" value="HEAT_2"/>
    <property type="match status" value="1"/>
</dbReference>
<protein>
    <recommendedName>
        <fullName evidence="8">Nuclear condensin complex subunit 3 C-terminal domain-containing protein</fullName>
    </recommendedName>
</protein>
<evidence type="ECO:0000256" key="6">
    <source>
        <dbReference type="ARBA" id="ARBA00023067"/>
    </source>
</evidence>
<feature type="non-terminal residue" evidence="9">
    <location>
        <position position="1"/>
    </location>
</feature>
<dbReference type="InterPro" id="IPR025977">
    <property type="entry name" value="Cnd3_C"/>
</dbReference>
<comment type="similarity">
    <text evidence="2">Belongs to the CND3 (condensin subunit 3) family.</text>
</comment>
<keyword evidence="4" id="KW-0132">Cell division</keyword>
<dbReference type="GO" id="GO:0005737">
    <property type="term" value="C:cytoplasm"/>
    <property type="evidence" value="ECO:0007669"/>
    <property type="project" value="EnsemblFungi"/>
</dbReference>
<organism evidence="9 10">
    <name type="scientific">Nadsonia fulvescens var. elongata DSM 6958</name>
    <dbReference type="NCBI Taxonomy" id="857566"/>
    <lineage>
        <taxon>Eukaryota</taxon>
        <taxon>Fungi</taxon>
        <taxon>Dikarya</taxon>
        <taxon>Ascomycota</taxon>
        <taxon>Saccharomycotina</taxon>
        <taxon>Dipodascomycetes</taxon>
        <taxon>Dipodascales</taxon>
        <taxon>Dipodascales incertae sedis</taxon>
        <taxon>Nadsonia</taxon>
    </lineage>
</organism>
<dbReference type="EMBL" id="KV454408">
    <property type="protein sequence ID" value="ODQ66377.1"/>
    <property type="molecule type" value="Genomic_DNA"/>
</dbReference>
<evidence type="ECO:0000256" key="3">
    <source>
        <dbReference type="ARBA" id="ARBA00022454"/>
    </source>
</evidence>
<dbReference type="InterPro" id="IPR011989">
    <property type="entry name" value="ARM-like"/>
</dbReference>
<evidence type="ECO:0000256" key="7">
    <source>
        <dbReference type="ARBA" id="ARBA00023306"/>
    </source>
</evidence>
<dbReference type="GO" id="GO:0005634">
    <property type="term" value="C:nucleus"/>
    <property type="evidence" value="ECO:0007669"/>
    <property type="project" value="EnsemblFungi"/>
</dbReference>
<dbReference type="GO" id="GO:0000793">
    <property type="term" value="C:condensed chromosome"/>
    <property type="evidence" value="ECO:0007669"/>
    <property type="project" value="TreeGrafter"/>
</dbReference>
<dbReference type="InterPro" id="IPR016024">
    <property type="entry name" value="ARM-type_fold"/>
</dbReference>
<evidence type="ECO:0000313" key="9">
    <source>
        <dbReference type="EMBL" id="ODQ66377.1"/>
    </source>
</evidence>
<dbReference type="SUPFAM" id="SSF48371">
    <property type="entry name" value="ARM repeat"/>
    <property type="match status" value="1"/>
</dbReference>
<feature type="non-terminal residue" evidence="9">
    <location>
        <position position="724"/>
    </location>
</feature>